<feature type="chain" id="PRO_5045970373" evidence="1">
    <location>
        <begin position="29"/>
        <end position="169"/>
    </location>
</feature>
<evidence type="ECO:0000256" key="1">
    <source>
        <dbReference type="SAM" id="SignalP"/>
    </source>
</evidence>
<protein>
    <submittedName>
        <fullName evidence="2">Uncharacterized protein</fullName>
    </submittedName>
</protein>
<evidence type="ECO:0000313" key="3">
    <source>
        <dbReference type="Proteomes" id="UP001612741"/>
    </source>
</evidence>
<reference evidence="2 3" key="1">
    <citation type="submission" date="2024-10" db="EMBL/GenBank/DDBJ databases">
        <title>The Natural Products Discovery Center: Release of the First 8490 Sequenced Strains for Exploring Actinobacteria Biosynthetic Diversity.</title>
        <authorList>
            <person name="Kalkreuter E."/>
            <person name="Kautsar S.A."/>
            <person name="Yang D."/>
            <person name="Bader C.D."/>
            <person name="Teijaro C.N."/>
            <person name="Fluegel L."/>
            <person name="Davis C.M."/>
            <person name="Simpson J.R."/>
            <person name="Lauterbach L."/>
            <person name="Steele A.D."/>
            <person name="Gui C."/>
            <person name="Meng S."/>
            <person name="Li G."/>
            <person name="Viehrig K."/>
            <person name="Ye F."/>
            <person name="Su P."/>
            <person name="Kiefer A.F."/>
            <person name="Nichols A."/>
            <person name="Cepeda A.J."/>
            <person name="Yan W."/>
            <person name="Fan B."/>
            <person name="Jiang Y."/>
            <person name="Adhikari A."/>
            <person name="Zheng C.-J."/>
            <person name="Schuster L."/>
            <person name="Cowan T.M."/>
            <person name="Smanski M.J."/>
            <person name="Chevrette M.G."/>
            <person name="De Carvalho L.P.S."/>
            <person name="Shen B."/>
        </authorList>
    </citation>
    <scope>NUCLEOTIDE SEQUENCE [LARGE SCALE GENOMIC DNA]</scope>
    <source>
        <strain evidence="2 3">NPDC050545</strain>
    </source>
</reference>
<sequence>MMRRLAAAAAAAALGTAVLATAAAPAMAEPPGLGFDTSPYGDYGDGGNTRLSFDANPEPVWKGERLSLEGKLSVQCDEDYINGYVQVFNADHCREGSWYWLGGKRVTILFQPSYSGRWHYVDTVRTDGGGYFSTSARAWTSGTWKAVFEGSRYLEGSSATDWVKVIRRH</sequence>
<feature type="signal peptide" evidence="1">
    <location>
        <begin position="1"/>
        <end position="28"/>
    </location>
</feature>
<proteinExistence type="predicted"/>
<organism evidence="2 3">
    <name type="scientific">Nonomuraea typhae</name>
    <dbReference type="NCBI Taxonomy" id="2603600"/>
    <lineage>
        <taxon>Bacteria</taxon>
        <taxon>Bacillati</taxon>
        <taxon>Actinomycetota</taxon>
        <taxon>Actinomycetes</taxon>
        <taxon>Streptosporangiales</taxon>
        <taxon>Streptosporangiaceae</taxon>
        <taxon>Nonomuraea</taxon>
    </lineage>
</organism>
<comment type="caution">
    <text evidence="2">The sequence shown here is derived from an EMBL/GenBank/DDBJ whole genome shotgun (WGS) entry which is preliminary data.</text>
</comment>
<accession>A0ABW7Z5M9</accession>
<gene>
    <name evidence="2" type="ORF">ACIBG2_39245</name>
</gene>
<keyword evidence="1" id="KW-0732">Signal</keyword>
<name>A0ABW7Z5M9_9ACTN</name>
<dbReference type="Proteomes" id="UP001612741">
    <property type="component" value="Unassembled WGS sequence"/>
</dbReference>
<dbReference type="EMBL" id="JBITGY010000012">
    <property type="protein sequence ID" value="MFI6503475.1"/>
    <property type="molecule type" value="Genomic_DNA"/>
</dbReference>
<evidence type="ECO:0000313" key="2">
    <source>
        <dbReference type="EMBL" id="MFI6503475.1"/>
    </source>
</evidence>
<dbReference type="RefSeq" id="WP_397089252.1">
    <property type="nucleotide sequence ID" value="NZ_JBITGY010000012.1"/>
</dbReference>
<keyword evidence="3" id="KW-1185">Reference proteome</keyword>